<protein>
    <submittedName>
        <fullName evidence="7">Anthranilate 1,2-dioxygenase system ferredoxin--NAD(+) reductase component</fullName>
        <ecNumber evidence="7">1.18.1.3</ecNumber>
    </submittedName>
</protein>
<dbReference type="Gene3D" id="3.30.390.30">
    <property type="match status" value="1"/>
</dbReference>
<dbReference type="SUPFAM" id="SSF55424">
    <property type="entry name" value="FAD/NAD-linked reductases, dimerisation (C-terminal) domain"/>
    <property type="match status" value="1"/>
</dbReference>
<evidence type="ECO:0000256" key="4">
    <source>
        <dbReference type="ARBA" id="ARBA00023002"/>
    </source>
</evidence>
<evidence type="ECO:0000256" key="1">
    <source>
        <dbReference type="ARBA" id="ARBA00001974"/>
    </source>
</evidence>
<dbReference type="InterPro" id="IPR028202">
    <property type="entry name" value="Reductase_C"/>
</dbReference>
<dbReference type="Pfam" id="PF14759">
    <property type="entry name" value="Reductase_C"/>
    <property type="match status" value="1"/>
</dbReference>
<organism evidence="7">
    <name type="scientific">Gordonia sp. MP11Mi</name>
    <dbReference type="NCBI Taxonomy" id="3022769"/>
    <lineage>
        <taxon>Bacteria</taxon>
        <taxon>Bacillati</taxon>
        <taxon>Actinomycetota</taxon>
        <taxon>Actinomycetes</taxon>
        <taxon>Mycobacteriales</taxon>
        <taxon>Gordoniaceae</taxon>
        <taxon>Gordonia</taxon>
    </lineage>
</organism>
<dbReference type="SUPFAM" id="SSF51905">
    <property type="entry name" value="FAD/NAD(P)-binding domain"/>
    <property type="match status" value="2"/>
</dbReference>
<keyword evidence="2" id="KW-0285">Flavoprotein</keyword>
<dbReference type="InterPro" id="IPR050446">
    <property type="entry name" value="FAD-oxidoreductase/Apoptosis"/>
</dbReference>
<dbReference type="InterPro" id="IPR023753">
    <property type="entry name" value="FAD/NAD-binding_dom"/>
</dbReference>
<feature type="domain" description="Reductase C-terminal" evidence="6">
    <location>
        <begin position="321"/>
        <end position="384"/>
    </location>
</feature>
<dbReference type="AlphaFoldDB" id="A0AA97CU22"/>
<evidence type="ECO:0000313" key="7">
    <source>
        <dbReference type="EMBL" id="WOC12465.1"/>
    </source>
</evidence>
<dbReference type="PRINTS" id="PR00368">
    <property type="entry name" value="FADPNR"/>
</dbReference>
<dbReference type="Pfam" id="PF07992">
    <property type="entry name" value="Pyr_redox_2"/>
    <property type="match status" value="1"/>
</dbReference>
<accession>A0AA97CU22</accession>
<dbReference type="InterPro" id="IPR016156">
    <property type="entry name" value="FAD/NAD-linked_Rdtase_dimer_sf"/>
</dbReference>
<keyword evidence="4 7" id="KW-0560">Oxidoreductase</keyword>
<comment type="cofactor">
    <cofactor evidence="1">
        <name>FAD</name>
        <dbReference type="ChEBI" id="CHEBI:57692"/>
    </cofactor>
</comment>
<dbReference type="EC" id="1.18.1.3" evidence="7"/>
<evidence type="ECO:0000259" key="6">
    <source>
        <dbReference type="Pfam" id="PF14759"/>
    </source>
</evidence>
<reference evidence="7" key="1">
    <citation type="submission" date="2023-06" db="EMBL/GenBank/DDBJ databases">
        <title>Gordonia sp. nov. and Pseudochrobactrum sp. nov., two species isolated from the burying beetle Nicrophorus vespilloides.</title>
        <authorList>
            <person name="Poehlein A."/>
            <person name="Guzman J."/>
            <person name="Daniel R."/>
            <person name="Vilcinskas A."/>
        </authorList>
    </citation>
    <scope>NUCLEOTIDE SEQUENCE</scope>
    <source>
        <strain evidence="7">MP11Mi</strain>
    </source>
</reference>
<dbReference type="GO" id="GO:0016651">
    <property type="term" value="F:oxidoreductase activity, acting on NAD(P)H"/>
    <property type="evidence" value="ECO:0007669"/>
    <property type="project" value="TreeGrafter"/>
</dbReference>
<dbReference type="PANTHER" id="PTHR43557:SF2">
    <property type="entry name" value="RIESKE DOMAIN-CONTAINING PROTEIN-RELATED"/>
    <property type="match status" value="1"/>
</dbReference>
<dbReference type="InterPro" id="IPR036188">
    <property type="entry name" value="FAD/NAD-bd_sf"/>
</dbReference>
<dbReference type="GO" id="GO:0005737">
    <property type="term" value="C:cytoplasm"/>
    <property type="evidence" value="ECO:0007669"/>
    <property type="project" value="TreeGrafter"/>
</dbReference>
<dbReference type="RefSeq" id="WP_420041695.1">
    <property type="nucleotide sequence ID" value="NZ_CP128986.1"/>
</dbReference>
<feature type="domain" description="FAD/NAD(P)-binding" evidence="5">
    <location>
        <begin position="6"/>
        <end position="279"/>
    </location>
</feature>
<dbReference type="GO" id="GO:0008860">
    <property type="term" value="F:ferredoxin-NAD+ reductase activity"/>
    <property type="evidence" value="ECO:0007669"/>
    <property type="project" value="UniProtKB-EC"/>
</dbReference>
<evidence type="ECO:0000256" key="2">
    <source>
        <dbReference type="ARBA" id="ARBA00022630"/>
    </source>
</evidence>
<dbReference type="EMBL" id="CP128986">
    <property type="protein sequence ID" value="WOC12465.1"/>
    <property type="molecule type" value="Genomic_DNA"/>
</dbReference>
<evidence type="ECO:0000256" key="3">
    <source>
        <dbReference type="ARBA" id="ARBA00022827"/>
    </source>
</evidence>
<name>A0AA97CU22_9ACTN</name>
<gene>
    <name evidence="7" type="primary">andAa_1</name>
    <name evidence="7" type="ORF">MP11Mi_15530</name>
</gene>
<dbReference type="PANTHER" id="PTHR43557">
    <property type="entry name" value="APOPTOSIS-INDUCING FACTOR 1"/>
    <property type="match status" value="1"/>
</dbReference>
<proteinExistence type="predicted"/>
<dbReference type="PRINTS" id="PR00411">
    <property type="entry name" value="PNDRDTASEI"/>
</dbReference>
<evidence type="ECO:0000259" key="5">
    <source>
        <dbReference type="Pfam" id="PF07992"/>
    </source>
</evidence>
<keyword evidence="3" id="KW-0274">FAD</keyword>
<dbReference type="Gene3D" id="3.50.50.60">
    <property type="entry name" value="FAD/NAD(P)-binding domain"/>
    <property type="match status" value="2"/>
</dbReference>
<sequence>MNDEPIVIVGAGTAGVTAATTLRGSGFDGPITLIGAEAEHPYRRTALTKDLLAADLALERITLQKPAVWPERDIDLVRGVAVTAVDTARSVVVCDDGREINYRALVLATGAESARPNWLGGGVHSVRTLSDALAVRRAIDESGRLAVVGGGLIGLELAASAAAHGASVDVVEAADKLLGRVVPATVSDWFARLHSSHGVSVTLGARVREATARTITLDDGSEIVGPVVAAVGMVPNVALAQAAGIETVGEGIVVDRSFATAVPNVFAAGDAAALPDALTGRPSLGGHWFGATDQGKAVVASVLASLDGGRSDTFVDVPRAWTVQYGINVQMVGWPSIDGTVDVDGSLDDADASVRVSVDGRLVGAVTVGRAAAAREYRSEIAVGLSM</sequence>